<name>A0A239C1A1_9FLAO</name>
<feature type="transmembrane region" description="Helical" evidence="1">
    <location>
        <begin position="12"/>
        <end position="30"/>
    </location>
</feature>
<dbReference type="Proteomes" id="UP000198379">
    <property type="component" value="Unassembled WGS sequence"/>
</dbReference>
<sequence length="181" mass="21105">MNIHFSFKNRLLFTIVVSLLMWSFLAWDYFHEGVPTHYILHNDEYPGFSNWWGAITIPLITWGLLYLVQLRVLKEKPKNISASIAYGFIGFLLYGIVSSILFMMGFETILLYMTVALIVSAFFIPIYRPECLLGYILAMTYVFGAILPLLFGIIFWTLYIIAYKLPRIILQYINKKKYNSA</sequence>
<keyword evidence="1" id="KW-1133">Transmembrane helix</keyword>
<proteinExistence type="predicted"/>
<organism evidence="2 3">
    <name type="scientific">Dokdonia pacifica</name>
    <dbReference type="NCBI Taxonomy" id="1627892"/>
    <lineage>
        <taxon>Bacteria</taxon>
        <taxon>Pseudomonadati</taxon>
        <taxon>Bacteroidota</taxon>
        <taxon>Flavobacteriia</taxon>
        <taxon>Flavobacteriales</taxon>
        <taxon>Flavobacteriaceae</taxon>
        <taxon>Dokdonia</taxon>
    </lineage>
</organism>
<accession>A0A239C1A1</accession>
<keyword evidence="1" id="KW-0472">Membrane</keyword>
<dbReference type="EMBL" id="FZNY01000007">
    <property type="protein sequence ID" value="SNS13910.1"/>
    <property type="molecule type" value="Genomic_DNA"/>
</dbReference>
<protein>
    <submittedName>
        <fullName evidence="2">Uncharacterized protein</fullName>
    </submittedName>
</protein>
<keyword evidence="3" id="KW-1185">Reference proteome</keyword>
<feature type="transmembrane region" description="Helical" evidence="1">
    <location>
        <begin position="109"/>
        <end position="127"/>
    </location>
</feature>
<reference evidence="2 3" key="1">
    <citation type="submission" date="2017-06" db="EMBL/GenBank/DDBJ databases">
        <authorList>
            <person name="Kim H.J."/>
            <person name="Triplett B.A."/>
        </authorList>
    </citation>
    <scope>NUCLEOTIDE SEQUENCE [LARGE SCALE GENOMIC DNA]</scope>
    <source>
        <strain evidence="2 3">DSM 25597</strain>
    </source>
</reference>
<feature type="transmembrane region" description="Helical" evidence="1">
    <location>
        <begin position="80"/>
        <end position="103"/>
    </location>
</feature>
<evidence type="ECO:0000256" key="1">
    <source>
        <dbReference type="SAM" id="Phobius"/>
    </source>
</evidence>
<gene>
    <name evidence="2" type="ORF">SAMN06265376_10767</name>
</gene>
<dbReference type="OrthoDB" id="9815205at2"/>
<keyword evidence="1" id="KW-0812">Transmembrane</keyword>
<evidence type="ECO:0000313" key="2">
    <source>
        <dbReference type="EMBL" id="SNS13910.1"/>
    </source>
</evidence>
<feature type="transmembrane region" description="Helical" evidence="1">
    <location>
        <begin position="50"/>
        <end position="68"/>
    </location>
</feature>
<dbReference type="AlphaFoldDB" id="A0A239C1A1"/>
<dbReference type="RefSeq" id="WP_089373070.1">
    <property type="nucleotide sequence ID" value="NZ_BMEP01000004.1"/>
</dbReference>
<evidence type="ECO:0000313" key="3">
    <source>
        <dbReference type="Proteomes" id="UP000198379"/>
    </source>
</evidence>
<feature type="transmembrane region" description="Helical" evidence="1">
    <location>
        <begin position="139"/>
        <end position="162"/>
    </location>
</feature>